<gene>
    <name evidence="2" type="ORF">DWU99_16380</name>
</gene>
<evidence type="ECO:0000313" key="2">
    <source>
        <dbReference type="EMBL" id="RDS81988.1"/>
    </source>
</evidence>
<dbReference type="AlphaFoldDB" id="A0A370X0P8"/>
<dbReference type="EMBL" id="QRBF01000006">
    <property type="protein sequence ID" value="RDS81988.1"/>
    <property type="molecule type" value="Genomic_DNA"/>
</dbReference>
<evidence type="ECO:0000256" key="1">
    <source>
        <dbReference type="SAM" id="MobiDB-lite"/>
    </source>
</evidence>
<proteinExistence type="predicted"/>
<name>A0A370X0P8_9GAMM</name>
<organism evidence="2 3">
    <name type="scientific">Dyella psychrodurans</name>
    <dbReference type="NCBI Taxonomy" id="1927960"/>
    <lineage>
        <taxon>Bacteria</taxon>
        <taxon>Pseudomonadati</taxon>
        <taxon>Pseudomonadota</taxon>
        <taxon>Gammaproteobacteria</taxon>
        <taxon>Lysobacterales</taxon>
        <taxon>Rhodanobacteraceae</taxon>
        <taxon>Dyella</taxon>
    </lineage>
</organism>
<dbReference type="Proteomes" id="UP000255334">
    <property type="component" value="Unassembled WGS sequence"/>
</dbReference>
<protein>
    <submittedName>
        <fullName evidence="2">Uncharacterized protein</fullName>
    </submittedName>
</protein>
<reference evidence="2 3" key="1">
    <citation type="submission" date="2018-07" db="EMBL/GenBank/DDBJ databases">
        <title>Dyella monticola sp. nov. and Dyella psychrodurans sp. nov. isolated from monsoon evergreen broad-leaved forest soil of Dinghu Mountain, China.</title>
        <authorList>
            <person name="Gao Z."/>
            <person name="Qiu L."/>
        </authorList>
    </citation>
    <scope>NUCLEOTIDE SEQUENCE [LARGE SCALE GENOMIC DNA]</scope>
    <source>
        <strain evidence="2 3">4MSK11</strain>
    </source>
</reference>
<feature type="region of interest" description="Disordered" evidence="1">
    <location>
        <begin position="1"/>
        <end position="23"/>
    </location>
</feature>
<keyword evidence="3" id="KW-1185">Reference proteome</keyword>
<evidence type="ECO:0000313" key="3">
    <source>
        <dbReference type="Proteomes" id="UP000255334"/>
    </source>
</evidence>
<accession>A0A370X0P8</accession>
<comment type="caution">
    <text evidence="2">The sequence shown here is derived from an EMBL/GenBank/DDBJ whole genome shotgun (WGS) entry which is preliminary data.</text>
</comment>
<sequence length="79" mass="8308">MALEVDFAASQSGESEAHEHATPSMEIKYFNGEATESTGLVAAVECVTHLADGSPVLIALVVTGKGSERYITVEGIDRI</sequence>